<dbReference type="InterPro" id="IPR036038">
    <property type="entry name" value="Aminotransferase-like"/>
</dbReference>
<dbReference type="SUPFAM" id="SSF56752">
    <property type="entry name" value="D-aminoacid aminotransferase-like PLP-dependent enzymes"/>
    <property type="match status" value="1"/>
</dbReference>
<reference evidence="1 2" key="1">
    <citation type="submission" date="2021-06" db="EMBL/GenBank/DDBJ databases">
        <title>Candida outbreak in Lebanon.</title>
        <authorList>
            <person name="Finianos M."/>
        </authorList>
    </citation>
    <scope>NUCLEOTIDE SEQUENCE [LARGE SCALE GENOMIC DNA]</scope>
    <source>
        <strain evidence="1">CA3LBN</strain>
    </source>
</reference>
<organism evidence="1 2">
    <name type="scientific">Candidozyma haemuli</name>
    <dbReference type="NCBI Taxonomy" id="45357"/>
    <lineage>
        <taxon>Eukaryota</taxon>
        <taxon>Fungi</taxon>
        <taxon>Dikarya</taxon>
        <taxon>Ascomycota</taxon>
        <taxon>Saccharomycotina</taxon>
        <taxon>Pichiomycetes</taxon>
        <taxon>Metschnikowiaceae</taxon>
        <taxon>Candidozyma</taxon>
    </lineage>
</organism>
<dbReference type="Gene3D" id="3.30.470.10">
    <property type="match status" value="1"/>
</dbReference>
<name>A0ABX8I3Z7_9ASCO</name>
<protein>
    <submittedName>
        <fullName evidence="1">Uncharacterized protein</fullName>
    </submittedName>
</protein>
<evidence type="ECO:0000313" key="2">
    <source>
        <dbReference type="Proteomes" id="UP000825434"/>
    </source>
</evidence>
<evidence type="ECO:0000313" key="1">
    <source>
        <dbReference type="EMBL" id="QWU86615.1"/>
    </source>
</evidence>
<dbReference type="Pfam" id="PF01063">
    <property type="entry name" value="Aminotran_4"/>
    <property type="match status" value="1"/>
</dbReference>
<dbReference type="InterPro" id="IPR043132">
    <property type="entry name" value="BCAT-like_C"/>
</dbReference>
<dbReference type="EMBL" id="CP076661">
    <property type="protein sequence ID" value="QWU86615.1"/>
    <property type="molecule type" value="Genomic_DNA"/>
</dbReference>
<gene>
    <name evidence="1" type="ORF">CA3LBN_000833</name>
</gene>
<dbReference type="InterPro" id="IPR043131">
    <property type="entry name" value="BCAT-like_N"/>
</dbReference>
<keyword evidence="2" id="KW-1185">Reference proteome</keyword>
<accession>A0ABX8I3Z7</accession>
<proteinExistence type="predicted"/>
<dbReference type="InterPro" id="IPR001544">
    <property type="entry name" value="Aminotrans_IV"/>
</dbReference>
<dbReference type="Proteomes" id="UP000825434">
    <property type="component" value="Chromosome 1"/>
</dbReference>
<sequence length="243" mass="27953">MSETGEPETIAYETFIDSLQFDPYKLDIDKLQLLSTIRYDPGLTSNQPTTVAEVKKANFFCFSDHIDRLRFTADYFTSSLKNEKLVEDLFPYEITEKYIFDQLRNTLFESQVRLDLPMKVRLLMKMNGEVTIELHETPVRGNLFDGLDEDGLFTERFDLYVQNEPILPSPFTSFKTTHRAVYTNARNKALPGHRPGKEEVLLVNTSNQVMEGSITNIAVRNEKGQWITPQLTSGCLSYQKVCL</sequence>
<dbReference type="Gene3D" id="3.20.10.10">
    <property type="entry name" value="D-amino Acid Aminotransferase, subunit A, domain 2"/>
    <property type="match status" value="1"/>
</dbReference>